<protein>
    <submittedName>
        <fullName evidence="2">Uncharacterized protein</fullName>
    </submittedName>
</protein>
<accession>A0AAD6V209</accession>
<evidence type="ECO:0000313" key="2">
    <source>
        <dbReference type="EMBL" id="KAJ7200783.1"/>
    </source>
</evidence>
<reference evidence="2" key="1">
    <citation type="submission" date="2023-03" db="EMBL/GenBank/DDBJ databases">
        <title>Massive genome expansion in bonnet fungi (Mycena s.s.) driven by repeated elements and novel gene families across ecological guilds.</title>
        <authorList>
            <consortium name="Lawrence Berkeley National Laboratory"/>
            <person name="Harder C.B."/>
            <person name="Miyauchi S."/>
            <person name="Viragh M."/>
            <person name="Kuo A."/>
            <person name="Thoen E."/>
            <person name="Andreopoulos B."/>
            <person name="Lu D."/>
            <person name="Skrede I."/>
            <person name="Drula E."/>
            <person name="Henrissat B."/>
            <person name="Morin E."/>
            <person name="Kohler A."/>
            <person name="Barry K."/>
            <person name="LaButti K."/>
            <person name="Morin E."/>
            <person name="Salamov A."/>
            <person name="Lipzen A."/>
            <person name="Mereny Z."/>
            <person name="Hegedus B."/>
            <person name="Baldrian P."/>
            <person name="Stursova M."/>
            <person name="Weitz H."/>
            <person name="Taylor A."/>
            <person name="Grigoriev I.V."/>
            <person name="Nagy L.G."/>
            <person name="Martin F."/>
            <person name="Kauserud H."/>
        </authorList>
    </citation>
    <scope>NUCLEOTIDE SEQUENCE</scope>
    <source>
        <strain evidence="2">9144</strain>
    </source>
</reference>
<gene>
    <name evidence="2" type="ORF">GGX14DRAFT_571792</name>
</gene>
<keyword evidence="3" id="KW-1185">Reference proteome</keyword>
<evidence type="ECO:0000313" key="3">
    <source>
        <dbReference type="Proteomes" id="UP001219525"/>
    </source>
</evidence>
<keyword evidence="1" id="KW-0812">Transmembrane</keyword>
<proteinExistence type="predicted"/>
<dbReference type="EMBL" id="JARJCW010000061">
    <property type="protein sequence ID" value="KAJ7200783.1"/>
    <property type="molecule type" value="Genomic_DNA"/>
</dbReference>
<dbReference type="AlphaFoldDB" id="A0AAD6V209"/>
<keyword evidence="1" id="KW-1133">Transmembrane helix</keyword>
<sequence>MTTTPPTELTTTVLPPEMAAAHLALPLGTEVTLQRTPHAGCKIRVQLRQHHGLYDHHAVDNPMHWQRHSRHVYTNRARALSLTATAAPSLRFIPPRIVHYSRAATTCLAGFRVRAPYSDVRDPRAHDAAIAEQPTASAHHWHIAYVDGQRSANILSKLCAVQARSCVSHLKSAVSTPFEGSRLHVRTLPEHRTRLALFPVHASLYLLHMSALRRPPATHSFAHRPFCICLHCVVRLPTAPFVHCTVCPLASRAHRPRTPSPSATFMWSTARCSLPVADFPHPAACRHYSHPTATTCCPRLPAAFIHCQPHPPHRLLHELLRLHAAHVLHKTHTCILLFMDHADDTVLMVSTGFLMVVYPASWSICIIGPAWSLIVLYFAPTLALWRIGTPVDSQVWLCTSSARPPSPMPAGER</sequence>
<comment type="caution">
    <text evidence="2">The sequence shown here is derived from an EMBL/GenBank/DDBJ whole genome shotgun (WGS) entry which is preliminary data.</text>
</comment>
<name>A0AAD6V209_9AGAR</name>
<evidence type="ECO:0000256" key="1">
    <source>
        <dbReference type="SAM" id="Phobius"/>
    </source>
</evidence>
<dbReference type="Proteomes" id="UP001219525">
    <property type="component" value="Unassembled WGS sequence"/>
</dbReference>
<feature type="transmembrane region" description="Helical" evidence="1">
    <location>
        <begin position="356"/>
        <end position="379"/>
    </location>
</feature>
<organism evidence="2 3">
    <name type="scientific">Mycena pura</name>
    <dbReference type="NCBI Taxonomy" id="153505"/>
    <lineage>
        <taxon>Eukaryota</taxon>
        <taxon>Fungi</taxon>
        <taxon>Dikarya</taxon>
        <taxon>Basidiomycota</taxon>
        <taxon>Agaricomycotina</taxon>
        <taxon>Agaricomycetes</taxon>
        <taxon>Agaricomycetidae</taxon>
        <taxon>Agaricales</taxon>
        <taxon>Marasmiineae</taxon>
        <taxon>Mycenaceae</taxon>
        <taxon>Mycena</taxon>
    </lineage>
</organism>
<keyword evidence="1" id="KW-0472">Membrane</keyword>